<reference evidence="2" key="2">
    <citation type="submission" date="2017-11" db="EMBL/GenBank/DDBJ databases">
        <title>Candida auris genome assembly and annotation.</title>
        <authorList>
            <person name="Munoz J.F."/>
            <person name="Gade L.G."/>
            <person name="Chow N.A."/>
            <person name="Litvintseva A.P."/>
            <person name="Loparev V.N."/>
            <person name="Cuomo C.A."/>
        </authorList>
    </citation>
    <scope>NUCLEOTIDE SEQUENCE</scope>
    <source>
        <strain evidence="2">B8441</strain>
    </source>
</reference>
<reference evidence="1 3" key="3">
    <citation type="journal article" date="2018" name="Nat. Commun.">
        <title>Genomic insights into multidrug-resistance, mating and virulence in Candida auris and related emerging species.</title>
        <authorList>
            <person name="Munoz J.F."/>
            <person name="Gade L."/>
            <person name="Chow N.A."/>
            <person name="Loparev V.N."/>
            <person name="Juieng P."/>
            <person name="Berkow E.L."/>
            <person name="Farrer R.A."/>
            <person name="Litvintseva A.P."/>
            <person name="Cuomo C.A."/>
        </authorList>
    </citation>
    <scope>GENOME REANNOTATION</scope>
    <source>
        <strain evidence="1 3">B8441</strain>
    </source>
</reference>
<proteinExistence type="predicted"/>
<comment type="caution">
    <text evidence="2">The sequence shown here is derived from an EMBL/GenBank/DDBJ whole genome shotgun (WGS) entry which is preliminary data.</text>
</comment>
<organism evidence="2">
    <name type="scientific">Candidozyma auris</name>
    <name type="common">Yeast</name>
    <name type="synonym">Candida auris</name>
    <dbReference type="NCBI Taxonomy" id="498019"/>
    <lineage>
        <taxon>Eukaryota</taxon>
        <taxon>Fungi</taxon>
        <taxon>Dikarya</taxon>
        <taxon>Ascomycota</taxon>
        <taxon>Saccharomycotina</taxon>
        <taxon>Pichiomycetes</taxon>
        <taxon>Metschnikowiaceae</taxon>
        <taxon>Candidozyma</taxon>
    </lineage>
</organism>
<gene>
    <name evidence="2" type="ORF">B9J08_003580</name>
    <name evidence="1" type="ORF">B9J08_01438</name>
</gene>
<dbReference type="VEuPathDB" id="FungiDB:CJJ07_004114"/>
<dbReference type="VEuPathDB" id="FungiDB:CJJ09_000526"/>
<sequence length="190" mass="21188">MNIASNQPHDPTQPIEPFLKSLLASLDLSYFPSGTNTQPPFPNVEAYATQFGKQLKTTCAIIFDGHPLIPQPPANDSRLEFQKKWLACPLTSHQIGSFDCHLIPGTGLYTVNVYGKVRYDESGKSRLGESADLVQPNDAPTKPRPLWGSWYSFNLNMVIDEAVARSPEIESINSFNYRITFKPDDSLICI</sequence>
<reference evidence="1" key="4">
    <citation type="submission" date="2024-03" db="EMBL/GenBank/DDBJ databases">
        <title>Improved genome assembly of Candida auris strain B8441 and annotation of B11205.</title>
        <authorList>
            <person name="Cauldron N.C."/>
            <person name="Shea T."/>
            <person name="Cuomo C.A."/>
        </authorList>
    </citation>
    <scope>NUCLEOTIDE SEQUENCE</scope>
    <source>
        <strain evidence="1">B8441</strain>
    </source>
</reference>
<dbReference type="VEuPathDB" id="FungiDB:CJI97_003653"/>
<dbReference type="OMA" id="FDCHLIP"/>
<dbReference type="InterPro" id="IPR032710">
    <property type="entry name" value="NTF2-like_dom_sf"/>
</dbReference>
<evidence type="ECO:0000313" key="2">
    <source>
        <dbReference type="EMBL" id="PIS51969.1"/>
    </source>
</evidence>
<dbReference type="AlphaFoldDB" id="A0A2H0ZMV4"/>
<evidence type="ECO:0008006" key="4">
    <source>
        <dbReference type="Google" id="ProtNLM"/>
    </source>
</evidence>
<dbReference type="VEuPathDB" id="FungiDB:B9J08_003580"/>
<dbReference type="Pfam" id="PF10429">
    <property type="entry name" value="Mtr2"/>
    <property type="match status" value="1"/>
</dbReference>
<dbReference type="OrthoDB" id="25408at2759"/>
<dbReference type="Gene3D" id="3.10.450.50">
    <property type="match status" value="1"/>
</dbReference>
<dbReference type="Proteomes" id="UP000230249">
    <property type="component" value="Unassembled WGS sequence"/>
</dbReference>
<keyword evidence="3" id="KW-1185">Reference proteome</keyword>
<name>A0A2H0ZMV4_CANAR</name>
<evidence type="ECO:0000313" key="1">
    <source>
        <dbReference type="EMBL" id="KAK8443076.1"/>
    </source>
</evidence>
<dbReference type="EMBL" id="PEKT02000007">
    <property type="protein sequence ID" value="PIS51969.1"/>
    <property type="molecule type" value="Genomic_DNA"/>
</dbReference>
<protein>
    <recommendedName>
        <fullName evidence="4">mRNA transport regulator MTR2</fullName>
    </recommendedName>
</protein>
<dbReference type="VEuPathDB" id="FungiDB:CJI96_0002113"/>
<evidence type="ECO:0000313" key="3">
    <source>
        <dbReference type="Proteomes" id="UP000230249"/>
    </source>
</evidence>
<dbReference type="InterPro" id="IPR019488">
    <property type="entry name" value="Nucl_pore_RNA_shuttling_Mtr2"/>
</dbReference>
<accession>A0A2H0ZMV4</accession>
<dbReference type="STRING" id="498019.A0A2H0ZMV4"/>
<reference evidence="2 3" key="1">
    <citation type="journal article" date="2017" name="Clin. Infect. Dis.">
        <title>Simultaneous emergence of multidrug-resistant Candida auris on 3 continents confirmed by whole-genome sequencing and epidemiological analyses.</title>
        <authorList>
            <person name="Lockhart S.R."/>
            <person name="Etienne K.A."/>
            <person name="Vallabhaneni S."/>
            <person name="Farooqi J."/>
            <person name="Chowdhary A."/>
            <person name="Govender N.P."/>
            <person name="Colombo A.L."/>
            <person name="Calvo B."/>
            <person name="Cuomo C.A."/>
            <person name="Desjardins C.A."/>
            <person name="Berkow E.L."/>
            <person name="Castanheira M."/>
            <person name="Magobo R.E."/>
            <person name="Jabeen K."/>
            <person name="Asghar R.J."/>
            <person name="Meis J.F."/>
            <person name="Jackson B."/>
            <person name="Chiller T."/>
            <person name="Litvintseva A.P."/>
        </authorList>
    </citation>
    <scope>NUCLEOTIDE SEQUENCE [LARGE SCALE GENOMIC DNA]</scope>
    <source>
        <strain evidence="2 3">B8441</strain>
    </source>
</reference>
<dbReference type="EMBL" id="PEKT03000001">
    <property type="protein sequence ID" value="KAK8443076.1"/>
    <property type="molecule type" value="Genomic_DNA"/>
</dbReference>
<dbReference type="SUPFAM" id="SSF54427">
    <property type="entry name" value="NTF2-like"/>
    <property type="match status" value="1"/>
</dbReference>